<comment type="caution">
    <text evidence="1">The sequence shown here is derived from an EMBL/GenBank/DDBJ whole genome shotgun (WGS) entry which is preliminary data.</text>
</comment>
<sequence length="46" mass="5422">MNYELGSGEERVRETENCCFDSKVRIRRNAAPIIDCDWCDCVMDYD</sequence>
<accession>A0A2Z6V179</accession>
<dbReference type="EMBL" id="BDSG01000054">
    <property type="protein sequence ID" value="GBL10940.1"/>
    <property type="molecule type" value="Genomic_DNA"/>
</dbReference>
<gene>
    <name evidence="1" type="ORF">MSj_02436</name>
</gene>
<evidence type="ECO:0000313" key="2">
    <source>
        <dbReference type="Proteomes" id="UP000248272"/>
    </source>
</evidence>
<evidence type="ECO:0000313" key="1">
    <source>
        <dbReference type="EMBL" id="GBL10940.1"/>
    </source>
</evidence>
<dbReference type="RefSeq" id="WP_172456262.1">
    <property type="nucleotide sequence ID" value="NZ_BDSG01000054.1"/>
</dbReference>
<organism evidence="1 2">
    <name type="scientific">Microcystis aeruginosa Sj</name>
    <dbReference type="NCBI Taxonomy" id="1979544"/>
    <lineage>
        <taxon>Bacteria</taxon>
        <taxon>Bacillati</taxon>
        <taxon>Cyanobacteriota</taxon>
        <taxon>Cyanophyceae</taxon>
        <taxon>Oscillatoriophycideae</taxon>
        <taxon>Chroococcales</taxon>
        <taxon>Microcystaceae</taxon>
        <taxon>Microcystis</taxon>
    </lineage>
</organism>
<dbReference type="Proteomes" id="UP000248272">
    <property type="component" value="Unassembled WGS sequence"/>
</dbReference>
<dbReference type="AlphaFoldDB" id="A0A2Z6V179"/>
<name>A0A2Z6V179_MICAE</name>
<proteinExistence type="predicted"/>
<protein>
    <submittedName>
        <fullName evidence="1">Uncharacterized protein</fullName>
    </submittedName>
</protein>
<reference evidence="1 2" key="1">
    <citation type="journal article" date="2018" name="Front. Microbiol.">
        <title>Adaptation of the Freshwater Bloom-Forming Cyanobacterium Microcystis aeruginosa to Brackish Water Is Driven by Recent Horizontal Transfer of Sucrose Genes.</title>
        <authorList>
            <person name="Tanabe Y."/>
            <person name="Hodoki Y."/>
            <person name="Sano T."/>
            <person name="Tada K."/>
            <person name="Watanabe M.M."/>
        </authorList>
    </citation>
    <scope>NUCLEOTIDE SEQUENCE [LARGE SCALE GENOMIC DNA]</scope>
    <source>
        <strain evidence="1 2">Sj</strain>
    </source>
</reference>